<dbReference type="RefSeq" id="WP_092286543.1">
    <property type="nucleotide sequence ID" value="NZ_LT629763.1"/>
</dbReference>
<accession>A0A1H1T664</accession>
<dbReference type="EMBL" id="LT629763">
    <property type="protein sequence ID" value="SDS55651.1"/>
    <property type="molecule type" value="Genomic_DNA"/>
</dbReference>
<reference evidence="3" key="1">
    <citation type="submission" date="2016-10" db="EMBL/GenBank/DDBJ databases">
        <authorList>
            <person name="Varghese N."/>
            <person name="Submissions S."/>
        </authorList>
    </citation>
    <scope>NUCLEOTIDE SEQUENCE [LARGE SCALE GENOMIC DNA]</scope>
    <source>
        <strain evidence="3">JCM 14963</strain>
    </source>
</reference>
<proteinExistence type="predicted"/>
<dbReference type="Proteomes" id="UP000243413">
    <property type="component" value="Chromosome I"/>
</dbReference>
<evidence type="ECO:0000313" key="3">
    <source>
        <dbReference type="Proteomes" id="UP000243413"/>
    </source>
</evidence>
<protein>
    <recommendedName>
        <fullName evidence="4">DUF3261 domain-containing protein</fullName>
    </recommendedName>
</protein>
<feature type="signal peptide" evidence="1">
    <location>
        <begin position="1"/>
        <end position="25"/>
    </location>
</feature>
<gene>
    <name evidence="2" type="ORF">SAMN05216271_2182</name>
</gene>
<sequence>MLKRALGGLLLALWLSGCVMQPAPAPSLAALPVAPAQTLQLRFEHAGETHLMIGVLRRDTDSLRLALLSPQGQRLLSWQRDASGAHMESAVWQPPFDAEWLGSRLAWSLWPAEALHQAFAGSRWTLQGSPQQRAIYYRKQLIAKVKMDGHCRLIDDLDAGYQLTITVADAARNTMPCPSF</sequence>
<dbReference type="PROSITE" id="PS51257">
    <property type="entry name" value="PROKAR_LIPOPROTEIN"/>
    <property type="match status" value="1"/>
</dbReference>
<feature type="chain" id="PRO_5009260804" description="DUF3261 domain-containing protein" evidence="1">
    <location>
        <begin position="26"/>
        <end position="180"/>
    </location>
</feature>
<dbReference type="InterPro" id="IPR021675">
    <property type="entry name" value="DUF3261"/>
</dbReference>
<organism evidence="2 3">
    <name type="scientific">Halopseudomonas sabulinigri</name>
    <dbReference type="NCBI Taxonomy" id="472181"/>
    <lineage>
        <taxon>Bacteria</taxon>
        <taxon>Pseudomonadati</taxon>
        <taxon>Pseudomonadota</taxon>
        <taxon>Gammaproteobacteria</taxon>
        <taxon>Pseudomonadales</taxon>
        <taxon>Pseudomonadaceae</taxon>
        <taxon>Halopseudomonas</taxon>
    </lineage>
</organism>
<evidence type="ECO:0008006" key="4">
    <source>
        <dbReference type="Google" id="ProtNLM"/>
    </source>
</evidence>
<keyword evidence="1" id="KW-0732">Signal</keyword>
<evidence type="ECO:0000256" key="1">
    <source>
        <dbReference type="SAM" id="SignalP"/>
    </source>
</evidence>
<dbReference type="Pfam" id="PF11659">
    <property type="entry name" value="DUF3261"/>
    <property type="match status" value="1"/>
</dbReference>
<name>A0A1H1T664_9GAMM</name>
<evidence type="ECO:0000313" key="2">
    <source>
        <dbReference type="EMBL" id="SDS55651.1"/>
    </source>
</evidence>
<dbReference type="STRING" id="472181.SAMN05216271_2182"/>
<dbReference type="OrthoDB" id="6900254at2"/>
<dbReference type="AlphaFoldDB" id="A0A1H1T664"/>